<reference evidence="2 3" key="1">
    <citation type="submission" date="2016-06" db="EMBL/GenBank/DDBJ databases">
        <title>Domibacillus iocasae genome sequencing.</title>
        <authorList>
            <person name="Verma A."/>
            <person name="Pal Y."/>
            <person name="Ojha A.K."/>
            <person name="Krishnamurthi S."/>
        </authorList>
    </citation>
    <scope>NUCLEOTIDE SEQUENCE [LARGE SCALE GENOMIC DNA]</scope>
    <source>
        <strain evidence="2 3">DSM 29979</strain>
    </source>
</reference>
<feature type="transmembrane region" description="Helical" evidence="1">
    <location>
        <begin position="46"/>
        <end position="64"/>
    </location>
</feature>
<gene>
    <name evidence="2" type="ORF">BA724_14110</name>
</gene>
<proteinExistence type="predicted"/>
<evidence type="ECO:0000313" key="3">
    <source>
        <dbReference type="Proteomes" id="UP000095658"/>
    </source>
</evidence>
<evidence type="ECO:0000313" key="2">
    <source>
        <dbReference type="EMBL" id="OES43377.1"/>
    </source>
</evidence>
<dbReference type="AlphaFoldDB" id="A0A1E7DJV7"/>
<accession>A0A1E7DJV7</accession>
<dbReference type="EMBL" id="MAMP01000026">
    <property type="protein sequence ID" value="OES43377.1"/>
    <property type="molecule type" value="Genomic_DNA"/>
</dbReference>
<organism evidence="2 3">
    <name type="scientific">Domibacillus iocasae</name>
    <dbReference type="NCBI Taxonomy" id="1714016"/>
    <lineage>
        <taxon>Bacteria</taxon>
        <taxon>Bacillati</taxon>
        <taxon>Bacillota</taxon>
        <taxon>Bacilli</taxon>
        <taxon>Bacillales</taxon>
        <taxon>Bacillaceae</taxon>
        <taxon>Domibacillus</taxon>
    </lineage>
</organism>
<dbReference type="Proteomes" id="UP000095658">
    <property type="component" value="Unassembled WGS sequence"/>
</dbReference>
<keyword evidence="1" id="KW-0812">Transmembrane</keyword>
<protein>
    <submittedName>
        <fullName evidence="2">Uncharacterized protein</fullName>
    </submittedName>
</protein>
<comment type="caution">
    <text evidence="2">The sequence shown here is derived from an EMBL/GenBank/DDBJ whole genome shotgun (WGS) entry which is preliminary data.</text>
</comment>
<feature type="transmembrane region" description="Helical" evidence="1">
    <location>
        <begin position="6"/>
        <end position="25"/>
    </location>
</feature>
<name>A0A1E7DJV7_9BACI</name>
<keyword evidence="3" id="KW-1185">Reference proteome</keyword>
<keyword evidence="1" id="KW-0472">Membrane</keyword>
<evidence type="ECO:0000256" key="1">
    <source>
        <dbReference type="SAM" id="Phobius"/>
    </source>
</evidence>
<sequence>MPTILIVIQQFALILIPFFCAGFVLNCVSLARKIKKGEEDTARNTIWVIVTLTLIMYSLMSFLVY</sequence>
<keyword evidence="1" id="KW-1133">Transmembrane helix</keyword>